<protein>
    <submittedName>
        <fullName evidence="2">Uncharacterized protein</fullName>
    </submittedName>
</protein>
<feature type="region of interest" description="Disordered" evidence="1">
    <location>
        <begin position="32"/>
        <end position="56"/>
    </location>
</feature>
<dbReference type="EMBL" id="JANKHO010000775">
    <property type="protein sequence ID" value="KAJ3506371.1"/>
    <property type="molecule type" value="Genomic_DNA"/>
</dbReference>
<sequence length="153" mass="16568">MANRVAAASDEWTKLRKEAVKIVDGVDGLMMGGAALPPNGSQQTSGGEQETKKRKVRIDTTPAVGVYEPHSNIVQYRADTQPTSARWDVLPDSASKHVIGGTKVGNGAWAIAWVDTIMEFPDEKVLAVSPEVQVRERLLREAEASGLQPINFT</sequence>
<keyword evidence="3" id="KW-1185">Reference proteome</keyword>
<evidence type="ECO:0000313" key="2">
    <source>
        <dbReference type="EMBL" id="KAJ3506371.1"/>
    </source>
</evidence>
<organism evidence="2 3">
    <name type="scientific">Agrocybe chaxingu</name>
    <dbReference type="NCBI Taxonomy" id="84603"/>
    <lineage>
        <taxon>Eukaryota</taxon>
        <taxon>Fungi</taxon>
        <taxon>Dikarya</taxon>
        <taxon>Basidiomycota</taxon>
        <taxon>Agaricomycotina</taxon>
        <taxon>Agaricomycetes</taxon>
        <taxon>Agaricomycetidae</taxon>
        <taxon>Agaricales</taxon>
        <taxon>Agaricineae</taxon>
        <taxon>Strophariaceae</taxon>
        <taxon>Agrocybe</taxon>
    </lineage>
</organism>
<reference evidence="2" key="1">
    <citation type="submission" date="2022-07" db="EMBL/GenBank/DDBJ databases">
        <title>Genome Sequence of Agrocybe chaxingu.</title>
        <authorList>
            <person name="Buettner E."/>
        </authorList>
    </citation>
    <scope>NUCLEOTIDE SEQUENCE</scope>
    <source>
        <strain evidence="2">MP-N11</strain>
    </source>
</reference>
<comment type="caution">
    <text evidence="2">The sequence shown here is derived from an EMBL/GenBank/DDBJ whole genome shotgun (WGS) entry which is preliminary data.</text>
</comment>
<accession>A0A9W8K5I9</accession>
<dbReference type="OrthoDB" id="3049230at2759"/>
<name>A0A9W8K5I9_9AGAR</name>
<dbReference type="Proteomes" id="UP001148786">
    <property type="component" value="Unassembled WGS sequence"/>
</dbReference>
<evidence type="ECO:0000256" key="1">
    <source>
        <dbReference type="SAM" id="MobiDB-lite"/>
    </source>
</evidence>
<gene>
    <name evidence="2" type="ORF">NLJ89_g6908</name>
</gene>
<dbReference type="AlphaFoldDB" id="A0A9W8K5I9"/>
<feature type="compositionally biased region" description="Polar residues" evidence="1">
    <location>
        <begin position="39"/>
        <end position="48"/>
    </location>
</feature>
<evidence type="ECO:0000313" key="3">
    <source>
        <dbReference type="Proteomes" id="UP001148786"/>
    </source>
</evidence>
<proteinExistence type="predicted"/>